<dbReference type="PRINTS" id="PR00078">
    <property type="entry name" value="G3PDHDRGNASE"/>
</dbReference>
<comment type="caution">
    <text evidence="11">The sequence shown here is derived from an EMBL/GenBank/DDBJ whole genome shotgun (WGS) entry which is preliminary data.</text>
</comment>
<dbReference type="GO" id="GO:0051287">
    <property type="term" value="F:NAD binding"/>
    <property type="evidence" value="ECO:0007669"/>
    <property type="project" value="InterPro"/>
</dbReference>
<feature type="binding site" evidence="5">
    <location>
        <begin position="210"/>
        <end position="211"/>
    </location>
    <ligand>
        <name>D-glyceraldehyde 3-phosphate</name>
        <dbReference type="ChEBI" id="CHEBI:59776"/>
    </ligand>
</feature>
<dbReference type="InterPro" id="IPR020828">
    <property type="entry name" value="GlycerAld_3-P_DH_NAD(P)-bd"/>
</dbReference>
<evidence type="ECO:0000256" key="6">
    <source>
        <dbReference type="PIRSR" id="PIRSR000149-3"/>
    </source>
</evidence>
<feature type="binding site" evidence="6">
    <location>
        <position position="78"/>
    </location>
    <ligand>
        <name>NAD(+)</name>
        <dbReference type="ChEBI" id="CHEBI:57540"/>
    </ligand>
</feature>
<feature type="domain" description="Glyceraldehyde 3-phosphate dehydrogenase NAD(P) binding" evidence="10">
    <location>
        <begin position="3"/>
        <end position="152"/>
    </location>
</feature>
<evidence type="ECO:0000259" key="10">
    <source>
        <dbReference type="SMART" id="SM00846"/>
    </source>
</evidence>
<dbReference type="PROSITE" id="PS00071">
    <property type="entry name" value="GAPDH"/>
    <property type="match status" value="1"/>
</dbReference>
<feature type="binding site" evidence="6">
    <location>
        <position position="34"/>
    </location>
    <ligand>
        <name>NAD(+)</name>
        <dbReference type="ChEBI" id="CHEBI:57540"/>
    </ligand>
</feature>
<dbReference type="GO" id="GO:0050661">
    <property type="term" value="F:NADP binding"/>
    <property type="evidence" value="ECO:0007669"/>
    <property type="project" value="InterPro"/>
</dbReference>
<dbReference type="Gene3D" id="3.30.360.10">
    <property type="entry name" value="Dihydrodipicolinate Reductase, domain 2"/>
    <property type="match status" value="1"/>
</dbReference>
<evidence type="ECO:0000256" key="7">
    <source>
        <dbReference type="PIRSR" id="PIRSR000149-4"/>
    </source>
</evidence>
<evidence type="ECO:0000313" key="11">
    <source>
        <dbReference type="EMBL" id="MBI4251911.1"/>
    </source>
</evidence>
<dbReference type="EMBL" id="JACQRX010000243">
    <property type="protein sequence ID" value="MBI4251911.1"/>
    <property type="molecule type" value="Genomic_DNA"/>
</dbReference>
<dbReference type="FunFam" id="3.30.360.10:FF:000002">
    <property type="entry name" value="Glyceraldehyde-3-phosphate dehydrogenase"/>
    <property type="match status" value="1"/>
</dbReference>
<proteinExistence type="inferred from homology"/>
<dbReference type="CDD" id="cd18126">
    <property type="entry name" value="GAPDH_I_C"/>
    <property type="match status" value="1"/>
</dbReference>
<dbReference type="InterPro" id="IPR006424">
    <property type="entry name" value="Glyceraldehyde-3-P_DH_1"/>
</dbReference>
<feature type="binding site" evidence="5">
    <location>
        <position position="182"/>
    </location>
    <ligand>
        <name>D-glyceraldehyde 3-phosphate</name>
        <dbReference type="ChEBI" id="CHEBI:59776"/>
    </ligand>
</feature>
<evidence type="ECO:0000256" key="1">
    <source>
        <dbReference type="ARBA" id="ARBA00007406"/>
    </source>
</evidence>
<evidence type="ECO:0000256" key="3">
    <source>
        <dbReference type="ARBA" id="ARBA00023002"/>
    </source>
</evidence>
<dbReference type="GO" id="GO:0016620">
    <property type="term" value="F:oxidoreductase activity, acting on the aldehyde or oxo group of donors, NAD or NADP as acceptor"/>
    <property type="evidence" value="ECO:0007669"/>
    <property type="project" value="InterPro"/>
</dbReference>
<comment type="similarity">
    <text evidence="1 8">Belongs to the glyceraldehyde-3-phosphate dehydrogenase family.</text>
</comment>
<protein>
    <recommendedName>
        <fullName evidence="9">Glyceraldehyde-3-phosphate dehydrogenase</fullName>
        <ecNumber evidence="9">1.2.1.-</ecNumber>
    </recommendedName>
</protein>
<dbReference type="AlphaFoldDB" id="A0A932ZV30"/>
<dbReference type="PIRSF" id="PIRSF000149">
    <property type="entry name" value="GAP_DH"/>
    <property type="match status" value="1"/>
</dbReference>
<keyword evidence="3 9" id="KW-0560">Oxidoreductase</keyword>
<dbReference type="Pfam" id="PF00044">
    <property type="entry name" value="Gp_dh_N"/>
    <property type="match status" value="1"/>
</dbReference>
<dbReference type="InterPro" id="IPR036291">
    <property type="entry name" value="NAD(P)-bd_dom_sf"/>
</dbReference>
<dbReference type="NCBIfam" id="TIGR01534">
    <property type="entry name" value="GAPDH-I"/>
    <property type="match status" value="1"/>
</dbReference>
<dbReference type="InterPro" id="IPR020830">
    <property type="entry name" value="GlycerAld_3-P_DH_AS"/>
</dbReference>
<accession>A0A932ZV30</accession>
<reference evidence="11" key="1">
    <citation type="submission" date="2020-07" db="EMBL/GenBank/DDBJ databases">
        <title>Huge and variable diversity of episymbiotic CPR bacteria and DPANN archaea in groundwater ecosystems.</title>
        <authorList>
            <person name="He C.Y."/>
            <person name="Keren R."/>
            <person name="Whittaker M."/>
            <person name="Farag I.F."/>
            <person name="Doudna J."/>
            <person name="Cate J.H.D."/>
            <person name="Banfield J.F."/>
        </authorList>
    </citation>
    <scope>NUCLEOTIDE SEQUENCE</scope>
    <source>
        <strain evidence="11">NC_groundwater_1370_Ag_S-0.2um_69_93</strain>
    </source>
</reference>
<evidence type="ECO:0000256" key="8">
    <source>
        <dbReference type="RuleBase" id="RU000397"/>
    </source>
</evidence>
<dbReference type="Pfam" id="PF02800">
    <property type="entry name" value="Gp_dh_C"/>
    <property type="match status" value="1"/>
</dbReference>
<evidence type="ECO:0000313" key="12">
    <source>
        <dbReference type="Proteomes" id="UP000752292"/>
    </source>
</evidence>
<evidence type="ECO:0000256" key="9">
    <source>
        <dbReference type="RuleBase" id="RU361160"/>
    </source>
</evidence>
<evidence type="ECO:0000256" key="5">
    <source>
        <dbReference type="PIRSR" id="PIRSR000149-2"/>
    </source>
</evidence>
<organism evidence="11 12">
    <name type="scientific">Tectimicrobiota bacterium</name>
    <dbReference type="NCBI Taxonomy" id="2528274"/>
    <lineage>
        <taxon>Bacteria</taxon>
        <taxon>Pseudomonadati</taxon>
        <taxon>Nitrospinota/Tectimicrobiota group</taxon>
        <taxon>Candidatus Tectimicrobiota</taxon>
    </lineage>
</organism>
<comment type="subunit">
    <text evidence="2">Homotetramer.</text>
</comment>
<feature type="site" description="Activates thiol group during catalysis" evidence="7">
    <location>
        <position position="179"/>
    </location>
</feature>
<keyword evidence="6" id="KW-0520">NAD</keyword>
<feature type="binding site" evidence="6">
    <location>
        <begin position="12"/>
        <end position="13"/>
    </location>
    <ligand>
        <name>NAD(+)</name>
        <dbReference type="ChEBI" id="CHEBI:57540"/>
    </ligand>
</feature>
<dbReference type="SUPFAM" id="SSF51735">
    <property type="entry name" value="NAD(P)-binding Rossmann-fold domains"/>
    <property type="match status" value="1"/>
</dbReference>
<dbReference type="GO" id="GO:0006006">
    <property type="term" value="P:glucose metabolic process"/>
    <property type="evidence" value="ECO:0007669"/>
    <property type="project" value="InterPro"/>
</dbReference>
<feature type="binding site" evidence="6">
    <location>
        <position position="120"/>
    </location>
    <ligand>
        <name>NAD(+)</name>
        <dbReference type="ChEBI" id="CHEBI:57540"/>
    </ligand>
</feature>
<dbReference type="Gene3D" id="3.40.50.720">
    <property type="entry name" value="NAD(P)-binding Rossmann-like Domain"/>
    <property type="match status" value="1"/>
</dbReference>
<feature type="binding site" evidence="5">
    <location>
        <begin position="151"/>
        <end position="153"/>
    </location>
    <ligand>
        <name>D-glyceraldehyde 3-phosphate</name>
        <dbReference type="ChEBI" id="CHEBI:59776"/>
    </ligand>
</feature>
<dbReference type="SUPFAM" id="SSF55347">
    <property type="entry name" value="Glyceraldehyde-3-phosphate dehydrogenase-like, C-terminal domain"/>
    <property type="match status" value="1"/>
</dbReference>
<dbReference type="EC" id="1.2.1.-" evidence="9"/>
<evidence type="ECO:0000256" key="2">
    <source>
        <dbReference type="ARBA" id="ARBA00011881"/>
    </source>
</evidence>
<sequence length="334" mass="36103">MAIRVGINGFGRIGRNLFRAGVGDPNLEFVAVNDITSPETLAHLLKFDSVHGRFEGKVEAKEGAIVVNGKTIKVLAERDPEKLPWGQLGVQVAVESTGRFTKRADAEKHLKAGARKVIISAPAKDEDITIVLGVNDDKYDPAKHNIISNASCTTNCLAPVAKVLHQKFGIRRGLMTTTHSYTNDQRILDLPHEDLRRARSAAVSMIPTTTGAAKAVALVLPELKGKLDGMAMRVPTQDVSIVDLVAEVDKDVTAEEVNAAFREAAGGALKGILEVTDEPLVSVDFIGSPASSIVDGLSTKVLEKRMVKVLSWYDNEWGFSCRMVDMIKKVGRGL</sequence>
<dbReference type="PANTHER" id="PTHR43148">
    <property type="entry name" value="GLYCERALDEHYDE-3-PHOSPHATE DEHYDROGENASE 2"/>
    <property type="match status" value="1"/>
</dbReference>
<dbReference type="SMART" id="SM00846">
    <property type="entry name" value="Gp_dh_N"/>
    <property type="match status" value="1"/>
</dbReference>
<gene>
    <name evidence="11" type="primary">gap</name>
    <name evidence="11" type="ORF">HY618_05575</name>
</gene>
<feature type="binding site" evidence="5">
    <location>
        <position position="233"/>
    </location>
    <ligand>
        <name>D-glyceraldehyde 3-phosphate</name>
        <dbReference type="ChEBI" id="CHEBI:59776"/>
    </ligand>
</feature>
<evidence type="ECO:0000256" key="4">
    <source>
        <dbReference type="PIRSR" id="PIRSR000149-1"/>
    </source>
</evidence>
<keyword evidence="6" id="KW-0547">Nucleotide-binding</keyword>
<dbReference type="Proteomes" id="UP000752292">
    <property type="component" value="Unassembled WGS sequence"/>
</dbReference>
<dbReference type="FunFam" id="3.40.50.720:FF:000001">
    <property type="entry name" value="Glyceraldehyde-3-phosphate dehydrogenase"/>
    <property type="match status" value="1"/>
</dbReference>
<dbReference type="InterPro" id="IPR020831">
    <property type="entry name" value="GlycerAld/Erythrose_P_DH"/>
</dbReference>
<feature type="active site" description="Nucleophile" evidence="4">
    <location>
        <position position="152"/>
    </location>
</feature>
<name>A0A932ZV30_UNCTE</name>
<dbReference type="InterPro" id="IPR020829">
    <property type="entry name" value="GlycerAld_3-P_DH_cat"/>
</dbReference>
<feature type="binding site" evidence="6">
    <location>
        <position position="315"/>
    </location>
    <ligand>
        <name>NAD(+)</name>
        <dbReference type="ChEBI" id="CHEBI:57540"/>
    </ligand>
</feature>
<dbReference type="CDD" id="cd05214">
    <property type="entry name" value="GAPDH_I_N"/>
    <property type="match status" value="1"/>
</dbReference>